<dbReference type="AlphaFoldDB" id="A0ABD1DFV1"/>
<feature type="compositionally biased region" description="Acidic residues" evidence="1">
    <location>
        <begin position="138"/>
        <end position="154"/>
    </location>
</feature>
<evidence type="ECO:0000313" key="4">
    <source>
        <dbReference type="Proteomes" id="UP001562425"/>
    </source>
</evidence>
<reference evidence="3 4" key="1">
    <citation type="submission" date="2024-05" db="EMBL/GenBank/DDBJ databases">
        <title>Culex pipiens pipiens assembly and annotation.</title>
        <authorList>
            <person name="Alout H."/>
            <person name="Durand T."/>
        </authorList>
    </citation>
    <scope>NUCLEOTIDE SEQUENCE [LARGE SCALE GENOMIC DNA]</scope>
    <source>
        <strain evidence="3">HA-2024</strain>
        <tissue evidence="3">Whole body</tissue>
    </source>
</reference>
<dbReference type="Proteomes" id="UP001562425">
    <property type="component" value="Unassembled WGS sequence"/>
</dbReference>
<dbReference type="PANTHER" id="PTHR21398:SF21">
    <property type="entry name" value="AGAP004005-PA"/>
    <property type="match status" value="1"/>
</dbReference>
<dbReference type="PANTHER" id="PTHR21398">
    <property type="entry name" value="AGAP007094-PA"/>
    <property type="match status" value="1"/>
</dbReference>
<dbReference type="SMART" id="SM00718">
    <property type="entry name" value="DM4_12"/>
    <property type="match status" value="2"/>
</dbReference>
<proteinExistence type="predicted"/>
<keyword evidence="2" id="KW-0732">Signal</keyword>
<sequence>MQSFRKNALLLQVLVILATFHGHVEADDGGKAAEEGRFLFWGKPFLIVPPTAPTRHQLISGIGIPLGTPESITTGWVIKAQYFLPSTVDHLKPLLWEGWNDTRRSLGKREVGGDVPGDHYEKYEAKEVKIETEKLPDEVESSEEDDDEFEDGDDNYWLDDEEVERFQEADQRFPPNEMDAKAAEGYNAGQSRWITYKTLEKVGERYGAGGRPCVLRSICEAAAAEFTHSGGVFAELMHIIFTPSTTTESLSEHNDNEYYRAEQLGREGAPCEQVFHECKQSILDVFTGVHDPTTNSMSLIAGIGIPLGIPVSVTTGWVIKAQYFLPYSVDDLKPVRWPGWNGAVQKRDADGAYFEHYEVNDVNIETEKLPDEDNDEFEDGDDTYWLDDEEVERFQEDDRQFRNKLEAEDYNAEQSRWITYKTLEQVGERYGAGGRPCVLRSICEAAGTEFSITGGVFAEMLHVIFSPSTTTEPLSEYSDNEYYRAEQLGKEGAPCERIFHECERSILELFTKVHDF</sequence>
<organism evidence="3 4">
    <name type="scientific">Culex pipiens pipiens</name>
    <name type="common">Northern house mosquito</name>
    <dbReference type="NCBI Taxonomy" id="38569"/>
    <lineage>
        <taxon>Eukaryota</taxon>
        <taxon>Metazoa</taxon>
        <taxon>Ecdysozoa</taxon>
        <taxon>Arthropoda</taxon>
        <taxon>Hexapoda</taxon>
        <taxon>Insecta</taxon>
        <taxon>Pterygota</taxon>
        <taxon>Neoptera</taxon>
        <taxon>Endopterygota</taxon>
        <taxon>Diptera</taxon>
        <taxon>Nematocera</taxon>
        <taxon>Culicoidea</taxon>
        <taxon>Culicidae</taxon>
        <taxon>Culicinae</taxon>
        <taxon>Culicini</taxon>
        <taxon>Culex</taxon>
        <taxon>Culex</taxon>
    </lineage>
</organism>
<feature type="signal peptide" evidence="2">
    <location>
        <begin position="1"/>
        <end position="26"/>
    </location>
</feature>
<dbReference type="InterPro" id="IPR006631">
    <property type="entry name" value="DM4_12"/>
</dbReference>
<keyword evidence="4" id="KW-1185">Reference proteome</keyword>
<dbReference type="EMBL" id="JBEHCU010005877">
    <property type="protein sequence ID" value="KAL1398491.1"/>
    <property type="molecule type" value="Genomic_DNA"/>
</dbReference>
<evidence type="ECO:0000256" key="2">
    <source>
        <dbReference type="SAM" id="SignalP"/>
    </source>
</evidence>
<feature type="region of interest" description="Disordered" evidence="1">
    <location>
        <begin position="134"/>
        <end position="154"/>
    </location>
</feature>
<accession>A0ABD1DFV1</accession>
<comment type="caution">
    <text evidence="3">The sequence shown here is derived from an EMBL/GenBank/DDBJ whole genome shotgun (WGS) entry which is preliminary data.</text>
</comment>
<name>A0ABD1DFV1_CULPP</name>
<evidence type="ECO:0000256" key="1">
    <source>
        <dbReference type="SAM" id="MobiDB-lite"/>
    </source>
</evidence>
<evidence type="ECO:0000313" key="3">
    <source>
        <dbReference type="EMBL" id="KAL1398491.1"/>
    </source>
</evidence>
<dbReference type="Pfam" id="PF07841">
    <property type="entry name" value="DM4_12"/>
    <property type="match status" value="2"/>
</dbReference>
<protein>
    <submittedName>
        <fullName evidence="3">Uncharacterized protein</fullName>
    </submittedName>
</protein>
<gene>
    <name evidence="3" type="ORF">pipiens_008925</name>
</gene>
<feature type="chain" id="PRO_5044773806" evidence="2">
    <location>
        <begin position="27"/>
        <end position="516"/>
    </location>
</feature>